<evidence type="ECO:0000313" key="3">
    <source>
        <dbReference type="Proteomes" id="UP000287651"/>
    </source>
</evidence>
<dbReference type="AlphaFoldDB" id="A0A427APV0"/>
<accession>A0A427APV0</accession>
<dbReference type="EMBL" id="AMZH03001723">
    <property type="protein sequence ID" value="RRT78252.1"/>
    <property type="molecule type" value="Genomic_DNA"/>
</dbReference>
<evidence type="ECO:0000313" key="2">
    <source>
        <dbReference type="EMBL" id="RRT78252.1"/>
    </source>
</evidence>
<feature type="region of interest" description="Disordered" evidence="1">
    <location>
        <begin position="176"/>
        <end position="214"/>
    </location>
</feature>
<comment type="caution">
    <text evidence="2">The sequence shown here is derived from an EMBL/GenBank/DDBJ whole genome shotgun (WGS) entry which is preliminary data.</text>
</comment>
<feature type="region of interest" description="Disordered" evidence="1">
    <location>
        <begin position="323"/>
        <end position="368"/>
    </location>
</feature>
<feature type="compositionally biased region" description="Basic residues" evidence="1">
    <location>
        <begin position="337"/>
        <end position="349"/>
    </location>
</feature>
<evidence type="ECO:0000256" key="1">
    <source>
        <dbReference type="SAM" id="MobiDB-lite"/>
    </source>
</evidence>
<feature type="region of interest" description="Disordered" evidence="1">
    <location>
        <begin position="396"/>
        <end position="438"/>
    </location>
</feature>
<reference evidence="2 3" key="1">
    <citation type="journal article" date="2014" name="Agronomy (Basel)">
        <title>A Draft Genome Sequence for Ensete ventricosum, the Drought-Tolerant Tree Against Hunger.</title>
        <authorList>
            <person name="Harrison J."/>
            <person name="Moore K.A."/>
            <person name="Paszkiewicz K."/>
            <person name="Jones T."/>
            <person name="Grant M."/>
            <person name="Ambacheew D."/>
            <person name="Muzemil S."/>
            <person name="Studholme D.J."/>
        </authorList>
    </citation>
    <scope>NUCLEOTIDE SEQUENCE [LARGE SCALE GENOMIC DNA]</scope>
</reference>
<gene>
    <name evidence="2" type="ORF">B296_00014131</name>
</gene>
<organism evidence="2 3">
    <name type="scientific">Ensete ventricosum</name>
    <name type="common">Abyssinian banana</name>
    <name type="synonym">Musa ensete</name>
    <dbReference type="NCBI Taxonomy" id="4639"/>
    <lineage>
        <taxon>Eukaryota</taxon>
        <taxon>Viridiplantae</taxon>
        <taxon>Streptophyta</taxon>
        <taxon>Embryophyta</taxon>
        <taxon>Tracheophyta</taxon>
        <taxon>Spermatophyta</taxon>
        <taxon>Magnoliopsida</taxon>
        <taxon>Liliopsida</taxon>
        <taxon>Zingiberales</taxon>
        <taxon>Musaceae</taxon>
        <taxon>Ensete</taxon>
    </lineage>
</organism>
<protein>
    <submittedName>
        <fullName evidence="2">Uncharacterized protein</fullName>
    </submittedName>
</protein>
<sequence>MTGSSSSSSSERRSRISSATNRLIQQRRRRHPSAILCSLQQPRVLPVLPHGVVEGSGLQERRRSGGRRLCCRRLSNPGVLGEVELSSVSSEPKSRLVVGPGGRLGGVEGTEPDAGRLVWVSYLRGPFAPGALPHSSEPSSAPLLRSCRRRSCRRRRRRSIMLSSCSRTREYMKPNVDATEEQKWTARVLEPPAEPADDDDSPGDDPNVMQNLGTSSCTKLSLPRICRPPPFCPPLDGKDGRDAPSSPATTCASVDTITDISCSTNDAVSFVPLALVDGTSTLSPPSSSQMTSPVDSLGRLATLCACKLRNWLRCRDRDAQKTTRYVGGEDGGDPGPHPRRPLARHRRHRQGGDRVQAQGVEPLPPVPHARACPRHGGLCFLLGLRVVFILSRRSWNSGEGGRGPCQRRRARRPPPLYPLFPPRRGRVGEEEGGVGRGGDDGWTEDIFVKLMADKNQLKRYHLIIT</sequence>
<name>A0A427APV0_ENSVE</name>
<dbReference type="Proteomes" id="UP000287651">
    <property type="component" value="Unassembled WGS sequence"/>
</dbReference>
<proteinExistence type="predicted"/>
<feature type="region of interest" description="Disordered" evidence="1">
    <location>
        <begin position="1"/>
        <end position="29"/>
    </location>
</feature>